<dbReference type="Proteomes" id="UP000031937">
    <property type="component" value="Unassembled WGS sequence"/>
</dbReference>
<gene>
    <name evidence="1" type="ORF">IE90_01695</name>
</gene>
<sequence length="267" mass="31476">MPKKKENNIVNTGFVPGIYNYCDRWCERCKFQSRCMSFTMGKKLKERAKVDFDEELPDDDDVALSRLKSIFDSTYEVLRELAEEKGIAIEDIYRAENIDKGFWGEDYEDLDDDDEELARKVEREDMICCNRIYETLADKCQESIYQKLDEEEEKGNGIKTKEVDEALVEISWYLDLIHAKMKRALYGFHIYADKINAKQEENDYNGSAKVALLAIEISYQAWSVLKNKVVYFQQDIERILVVLEQMLRDLEHRFPDARNFCRPGFDQ</sequence>
<evidence type="ECO:0000313" key="1">
    <source>
        <dbReference type="EMBL" id="KIO47323.1"/>
    </source>
</evidence>
<dbReference type="AlphaFoldDB" id="A0AB34RAG6"/>
<organism evidence="1 2">
    <name type="scientific">Sanguibacteroides justesenii</name>
    <dbReference type="NCBI Taxonomy" id="1547597"/>
    <lineage>
        <taxon>Bacteria</taxon>
        <taxon>Pseudomonadati</taxon>
        <taxon>Bacteroidota</taxon>
        <taxon>Bacteroidia</taxon>
        <taxon>Bacteroidales</taxon>
        <taxon>Porphyromonadaceae</taxon>
        <taxon>Sanguibacteroides</taxon>
    </lineage>
</organism>
<accession>A0AB34RAG6</accession>
<comment type="caution">
    <text evidence="1">The sequence shown here is derived from an EMBL/GenBank/DDBJ whole genome shotgun (WGS) entry which is preliminary data.</text>
</comment>
<proteinExistence type="predicted"/>
<dbReference type="EMBL" id="JPIT01000007">
    <property type="protein sequence ID" value="KIO47323.1"/>
    <property type="molecule type" value="Genomic_DNA"/>
</dbReference>
<name>A0AB34RAG6_9PORP</name>
<reference evidence="1 2" key="1">
    <citation type="submission" date="2014-07" db="EMBL/GenBank/DDBJ databases">
        <title>Porphyromonadaceae bacterium OUH 334697 = ATCC BAA-2682 = DSM 28341 draft genome.</title>
        <authorList>
            <person name="Sydenham T.V."/>
            <person name="Hasman H."/>
            <person name="Justesen U.S."/>
        </authorList>
    </citation>
    <scope>NUCLEOTIDE SEQUENCE [LARGE SCALE GENOMIC DNA]</scope>
    <source>
        <strain evidence="1 2">OUH 334697</strain>
    </source>
</reference>
<protein>
    <submittedName>
        <fullName evidence="1">Uncharacterized protein</fullName>
    </submittedName>
</protein>
<dbReference type="RefSeq" id="WP_041502141.1">
    <property type="nucleotide sequence ID" value="NZ_JPIT01000007.1"/>
</dbReference>
<evidence type="ECO:0000313" key="2">
    <source>
        <dbReference type="Proteomes" id="UP000031937"/>
    </source>
</evidence>